<feature type="compositionally biased region" description="Low complexity" evidence="1">
    <location>
        <begin position="54"/>
        <end position="68"/>
    </location>
</feature>
<dbReference type="Proteomes" id="UP000287830">
    <property type="component" value="Unassembled WGS sequence"/>
</dbReference>
<accession>A0A7U9KY35</accession>
<organism evidence="3 4">
    <name type="scientific">Streptomyces chrestomyceticus JCM 4735</name>
    <dbReference type="NCBI Taxonomy" id="1306181"/>
    <lineage>
        <taxon>Bacteria</taxon>
        <taxon>Bacillati</taxon>
        <taxon>Actinomycetota</taxon>
        <taxon>Actinomycetes</taxon>
        <taxon>Kitasatosporales</taxon>
        <taxon>Streptomycetaceae</taxon>
        <taxon>Streptomyces</taxon>
    </lineage>
</organism>
<feature type="chain" id="PRO_5038797393" description="Secreted protein" evidence="2">
    <location>
        <begin position="25"/>
        <end position="185"/>
    </location>
</feature>
<evidence type="ECO:0000313" key="3">
    <source>
        <dbReference type="EMBL" id="GCD37545.1"/>
    </source>
</evidence>
<feature type="region of interest" description="Disordered" evidence="1">
    <location>
        <begin position="1"/>
        <end position="20"/>
    </location>
</feature>
<evidence type="ECO:0000256" key="2">
    <source>
        <dbReference type="SAM" id="SignalP"/>
    </source>
</evidence>
<feature type="signal peptide" evidence="2">
    <location>
        <begin position="1"/>
        <end position="24"/>
    </location>
</feature>
<reference evidence="3 4" key="1">
    <citation type="submission" date="2018-11" db="EMBL/GenBank/DDBJ databases">
        <title>Whole genome sequence of Streptomyces chrestomyceticus NBRC 13444(T).</title>
        <authorList>
            <person name="Komaki H."/>
            <person name="Tamura T."/>
        </authorList>
    </citation>
    <scope>NUCLEOTIDE SEQUENCE [LARGE SCALE GENOMIC DNA]</scope>
    <source>
        <strain evidence="3 4">NBRC 13444</strain>
    </source>
</reference>
<gene>
    <name evidence="3" type="ORF">OEIGOIKO_05343</name>
</gene>
<dbReference type="AlphaFoldDB" id="A0A7U9KY35"/>
<evidence type="ECO:0000313" key="4">
    <source>
        <dbReference type="Proteomes" id="UP000287830"/>
    </source>
</evidence>
<protein>
    <recommendedName>
        <fullName evidence="5">Secreted protein</fullName>
    </recommendedName>
</protein>
<keyword evidence="2" id="KW-0732">Signal</keyword>
<dbReference type="EMBL" id="BHZC01000001">
    <property type="protein sequence ID" value="GCD37545.1"/>
    <property type="molecule type" value="Genomic_DNA"/>
</dbReference>
<evidence type="ECO:0008006" key="5">
    <source>
        <dbReference type="Google" id="ProtNLM"/>
    </source>
</evidence>
<feature type="region of interest" description="Disordered" evidence="1">
    <location>
        <begin position="54"/>
        <end position="77"/>
    </location>
</feature>
<dbReference type="RefSeq" id="WP_244955351.1">
    <property type="nucleotide sequence ID" value="NZ_BHZC01000001.1"/>
</dbReference>
<evidence type="ECO:0000256" key="1">
    <source>
        <dbReference type="SAM" id="MobiDB-lite"/>
    </source>
</evidence>
<feature type="compositionally biased region" description="Low complexity" evidence="1">
    <location>
        <begin position="8"/>
        <end position="20"/>
    </location>
</feature>
<sequence>MPRHASRTTATGTATGAASSTAPAATATVIAIATAVALTLTVAPAASATPAAATPAASAQDASVQQQSRADLRTDPNGRYTAEEIRRFLVSFYGKHGPSAWAREHQVSAELKKKAAETPDYDLLLCAQNTPRDISVGKVTTAQSARVGWATITTYWSGNRRENFTAYVDLDAKQPIALLDVACSV</sequence>
<proteinExistence type="predicted"/>
<dbReference type="GeneID" id="95624152"/>
<comment type="caution">
    <text evidence="3">The sequence shown here is derived from an EMBL/GenBank/DDBJ whole genome shotgun (WGS) entry which is preliminary data.</text>
</comment>
<name>A0A7U9KY35_9ACTN</name>